<organism evidence="1 2">
    <name type="scientific">Durusdinium trenchii</name>
    <dbReference type="NCBI Taxonomy" id="1381693"/>
    <lineage>
        <taxon>Eukaryota</taxon>
        <taxon>Sar</taxon>
        <taxon>Alveolata</taxon>
        <taxon>Dinophyceae</taxon>
        <taxon>Suessiales</taxon>
        <taxon>Symbiodiniaceae</taxon>
        <taxon>Durusdinium</taxon>
    </lineage>
</organism>
<evidence type="ECO:0000313" key="2">
    <source>
        <dbReference type="Proteomes" id="UP001642484"/>
    </source>
</evidence>
<comment type="caution">
    <text evidence="1">The sequence shown here is derived from an EMBL/GenBank/DDBJ whole genome shotgun (WGS) entry which is preliminary data.</text>
</comment>
<evidence type="ECO:0000313" key="1">
    <source>
        <dbReference type="EMBL" id="CAK9070022.1"/>
    </source>
</evidence>
<sequence length="289" mass="32295">MASWQLCRLAGARTASACRARRLLVARQVGHKIQPIQLRGFAAIDPGSGVSLISPTAKTVLVAGAAAAGVGGLYLVCPPGDRYNIDIKPISDEVFNNHDNLFVFYFEKAEDLNERSEDFHRVISSLVQEPVLKKVTYYQNVRKDGDPALPGGEEREDKPLRVVMYKGQRKSVLLIGDKIPKEEIVDFYKPVSQDLSKIKVPKKVPMVSNSSFHKDVLEASGPRKPMVLLQMFEDTCFLCFLMRPFVNSLGELLHEHKAPFVIKRFSPQSGGFACHSFGIWWAEIAKDKH</sequence>
<reference evidence="1 2" key="1">
    <citation type="submission" date="2024-02" db="EMBL/GenBank/DDBJ databases">
        <authorList>
            <person name="Chen Y."/>
            <person name="Shah S."/>
            <person name="Dougan E. K."/>
            <person name="Thang M."/>
            <person name="Chan C."/>
        </authorList>
    </citation>
    <scope>NUCLEOTIDE SEQUENCE [LARGE SCALE GENOMIC DNA]</scope>
</reference>
<dbReference type="EMBL" id="CAXAMN010022473">
    <property type="protein sequence ID" value="CAK9070022.1"/>
    <property type="molecule type" value="Genomic_DNA"/>
</dbReference>
<dbReference type="Proteomes" id="UP001642484">
    <property type="component" value="Unassembled WGS sequence"/>
</dbReference>
<proteinExistence type="predicted"/>
<name>A0ABP0P543_9DINO</name>
<evidence type="ECO:0008006" key="3">
    <source>
        <dbReference type="Google" id="ProtNLM"/>
    </source>
</evidence>
<keyword evidence="2" id="KW-1185">Reference proteome</keyword>
<accession>A0ABP0P543</accession>
<gene>
    <name evidence="1" type="ORF">CCMP2556_LOCUS34425</name>
</gene>
<protein>
    <recommendedName>
        <fullName evidence="3">Thioredoxin domain-containing protein</fullName>
    </recommendedName>
</protein>